<reference evidence="2" key="1">
    <citation type="journal article" date="2019" name="Int. J. Syst. Evol. Microbiol.">
        <title>The Global Catalogue of Microorganisms (GCM) 10K type strain sequencing project: providing services to taxonomists for standard genome sequencing and annotation.</title>
        <authorList>
            <consortium name="The Broad Institute Genomics Platform"/>
            <consortium name="The Broad Institute Genome Sequencing Center for Infectious Disease"/>
            <person name="Wu L."/>
            <person name="Ma J."/>
        </authorList>
    </citation>
    <scope>NUCLEOTIDE SEQUENCE [LARGE SCALE GENOMIC DNA]</scope>
    <source>
        <strain evidence="2">KCTC 42255</strain>
    </source>
</reference>
<dbReference type="RefSeq" id="WP_379043610.1">
    <property type="nucleotide sequence ID" value="NZ_JBHULZ010000009.1"/>
</dbReference>
<dbReference type="EMBL" id="JBHULZ010000009">
    <property type="protein sequence ID" value="MFD2696835.1"/>
    <property type="molecule type" value="Genomic_DNA"/>
</dbReference>
<dbReference type="Proteomes" id="UP001597357">
    <property type="component" value="Unassembled WGS sequence"/>
</dbReference>
<evidence type="ECO:0000313" key="2">
    <source>
        <dbReference type="Proteomes" id="UP001597357"/>
    </source>
</evidence>
<gene>
    <name evidence="1" type="ORF">ACFSQ0_02425</name>
</gene>
<name>A0ABW5SAJ9_9FLAO</name>
<proteinExistence type="predicted"/>
<accession>A0ABW5SAJ9</accession>
<evidence type="ECO:0000313" key="1">
    <source>
        <dbReference type="EMBL" id="MFD2696835.1"/>
    </source>
</evidence>
<sequence>MSPLRGYGYAAPTLRICHPYGVMDMPPLRYGYGTPTGLRICHPYGVMDMPPLRYGYDTPTGLWTGGVMEWRKFKDITRSCN</sequence>
<keyword evidence="2" id="KW-1185">Reference proteome</keyword>
<protein>
    <submittedName>
        <fullName evidence="1">Uncharacterized protein</fullName>
    </submittedName>
</protein>
<comment type="caution">
    <text evidence="1">The sequence shown here is derived from an EMBL/GenBank/DDBJ whole genome shotgun (WGS) entry which is preliminary data.</text>
</comment>
<organism evidence="1 2">
    <name type="scientific">Mesonia sediminis</name>
    <dbReference type="NCBI Taxonomy" id="1703946"/>
    <lineage>
        <taxon>Bacteria</taxon>
        <taxon>Pseudomonadati</taxon>
        <taxon>Bacteroidota</taxon>
        <taxon>Flavobacteriia</taxon>
        <taxon>Flavobacteriales</taxon>
        <taxon>Flavobacteriaceae</taxon>
        <taxon>Mesonia</taxon>
    </lineage>
</organism>